<dbReference type="InterPro" id="IPR020845">
    <property type="entry name" value="AMP-binding_CS"/>
</dbReference>
<dbReference type="CDD" id="cd05911">
    <property type="entry name" value="Firefly_Luc_like"/>
    <property type="match status" value="1"/>
</dbReference>
<reference evidence="5 6" key="1">
    <citation type="submission" date="2017-03" db="EMBL/GenBank/DDBJ databases">
        <title>Genomes of endolithic fungi from Antarctica.</title>
        <authorList>
            <person name="Coleine C."/>
            <person name="Masonjones S."/>
            <person name="Stajich J.E."/>
        </authorList>
    </citation>
    <scope>NUCLEOTIDE SEQUENCE [LARGE SCALE GENOMIC DNA]</scope>
    <source>
        <strain evidence="5 6">CCFEE 5184</strain>
    </source>
</reference>
<dbReference type="InterPro" id="IPR045851">
    <property type="entry name" value="AMP-bd_C_sf"/>
</dbReference>
<evidence type="ECO:0000256" key="1">
    <source>
        <dbReference type="ARBA" id="ARBA00006432"/>
    </source>
</evidence>
<dbReference type="PANTHER" id="PTHR24096">
    <property type="entry name" value="LONG-CHAIN-FATTY-ACID--COA LIGASE"/>
    <property type="match status" value="1"/>
</dbReference>
<dbReference type="InterPro" id="IPR042099">
    <property type="entry name" value="ANL_N_sf"/>
</dbReference>
<dbReference type="PROSITE" id="PS00455">
    <property type="entry name" value="AMP_BINDING"/>
    <property type="match status" value="1"/>
</dbReference>
<proteinExistence type="inferred from homology"/>
<feature type="domain" description="AMP-binding enzyme C-terminal" evidence="4">
    <location>
        <begin position="445"/>
        <end position="525"/>
    </location>
</feature>
<dbReference type="Pfam" id="PF00501">
    <property type="entry name" value="AMP-binding"/>
    <property type="match status" value="1"/>
</dbReference>
<accession>A0A4U0X341</accession>
<organism evidence="5 6">
    <name type="scientific">Friedmanniomyces simplex</name>
    <dbReference type="NCBI Taxonomy" id="329884"/>
    <lineage>
        <taxon>Eukaryota</taxon>
        <taxon>Fungi</taxon>
        <taxon>Dikarya</taxon>
        <taxon>Ascomycota</taxon>
        <taxon>Pezizomycotina</taxon>
        <taxon>Dothideomycetes</taxon>
        <taxon>Dothideomycetidae</taxon>
        <taxon>Mycosphaerellales</taxon>
        <taxon>Teratosphaeriaceae</taxon>
        <taxon>Friedmanniomyces</taxon>
    </lineage>
</organism>
<dbReference type="Pfam" id="PF13193">
    <property type="entry name" value="AMP-binding_C"/>
    <property type="match status" value="1"/>
</dbReference>
<dbReference type="EMBL" id="NAJQ01000444">
    <property type="protein sequence ID" value="TKA69518.1"/>
    <property type="molecule type" value="Genomic_DNA"/>
</dbReference>
<feature type="domain" description="AMP-dependent synthetase/ligase" evidence="3">
    <location>
        <begin position="31"/>
        <end position="394"/>
    </location>
</feature>
<protein>
    <recommendedName>
        <fullName evidence="7">Acetyl-CoA synthetase-like protein</fullName>
    </recommendedName>
</protein>
<dbReference type="OrthoDB" id="6509636at2759"/>
<dbReference type="InterPro" id="IPR025110">
    <property type="entry name" value="AMP-bd_C"/>
</dbReference>
<evidence type="ECO:0000259" key="3">
    <source>
        <dbReference type="Pfam" id="PF00501"/>
    </source>
</evidence>
<name>A0A4U0X341_9PEZI</name>
<comment type="caution">
    <text evidence="5">The sequence shown here is derived from an EMBL/GenBank/DDBJ whole genome shotgun (WGS) entry which is preliminary data.</text>
</comment>
<dbReference type="Gene3D" id="3.30.300.30">
    <property type="match status" value="1"/>
</dbReference>
<keyword evidence="6" id="KW-1185">Reference proteome</keyword>
<evidence type="ECO:0000313" key="5">
    <source>
        <dbReference type="EMBL" id="TKA69518.1"/>
    </source>
</evidence>
<gene>
    <name evidence="5" type="ORF">B0A55_08386</name>
</gene>
<dbReference type="SUPFAM" id="SSF56801">
    <property type="entry name" value="Acetyl-CoA synthetase-like"/>
    <property type="match status" value="1"/>
</dbReference>
<evidence type="ECO:0000259" key="4">
    <source>
        <dbReference type="Pfam" id="PF13193"/>
    </source>
</evidence>
<dbReference type="Gene3D" id="3.40.50.12780">
    <property type="entry name" value="N-terminal domain of ligase-like"/>
    <property type="match status" value="1"/>
</dbReference>
<dbReference type="GO" id="GO:0016405">
    <property type="term" value="F:CoA-ligase activity"/>
    <property type="evidence" value="ECO:0007669"/>
    <property type="project" value="TreeGrafter"/>
</dbReference>
<dbReference type="AlphaFoldDB" id="A0A4U0X341"/>
<dbReference type="STRING" id="329884.A0A4U0X341"/>
<comment type="similarity">
    <text evidence="1">Belongs to the ATP-dependent AMP-binding enzyme family.</text>
</comment>
<dbReference type="PANTHER" id="PTHR24096:SF149">
    <property type="entry name" value="AMP-BINDING DOMAIN-CONTAINING PROTEIN-RELATED"/>
    <property type="match status" value="1"/>
</dbReference>
<dbReference type="Proteomes" id="UP000309340">
    <property type="component" value="Unassembled WGS sequence"/>
</dbReference>
<evidence type="ECO:0008006" key="7">
    <source>
        <dbReference type="Google" id="ProtNLM"/>
    </source>
</evidence>
<dbReference type="InterPro" id="IPR000873">
    <property type="entry name" value="AMP-dep_synth/lig_dom"/>
</dbReference>
<sequence length="548" mass="61185">MPTASSYPSCDIPTVDLWDFMFESPRDGDFPEDKVIYRSLDDTRRYTFAEVKATAKALGNALLDRWNWQKGDILCVFSPNDVDYAPCVHGTLYAGGIIAPANPGYGAKDLAFMLKNSGARVIVTQKALLSVAVEAAKLAGLPEGSIVLLGEDESQSTEATHFKQQLKPDDQRRRPYKIVGEDLAFLAYSSGTTGLPKGVMLSHMNIVADVLQVKHSVGHNYTWDNDRILGLLPFFHIYGLTGLVNQPLHRGLEVVVMPQFNLDAFCTAVQRYKITFLYVAPPVIVQLSRGPNVHKYDLSSLRMMTSGAAPLTKELVSFVHRKLNLKVNQAYGLSETSPMTHTLPWEEWWSSVGSVGKLFPNMTAMYVAEDGREVQAGETGELWLKGPNVFKGYWRNEEATRNAITPEGYFKTGDVGYQDGEHNFYITDRMKELIKWNGFQVAPAELEGLLLDSPLVQDVAVIGVHSEEEHTELPRAYIVPTEGRKPSEKLGQEIVAWLDERVAYYKKLRGGVRFVDEVPKSQAGKILRRILKGLAEEESKKGKRQAKL</sequence>
<evidence type="ECO:0000256" key="2">
    <source>
        <dbReference type="ARBA" id="ARBA00022598"/>
    </source>
</evidence>
<evidence type="ECO:0000313" key="6">
    <source>
        <dbReference type="Proteomes" id="UP000309340"/>
    </source>
</evidence>
<keyword evidence="2" id="KW-0436">Ligase</keyword>